<dbReference type="AlphaFoldDB" id="A0A2C9GUL7"/>
<evidence type="ECO:0000313" key="4">
    <source>
        <dbReference type="Proteomes" id="UP000075883"/>
    </source>
</evidence>
<name>A0A2C9GUL7_9DIPT</name>
<dbReference type="InterPro" id="IPR050333">
    <property type="entry name" value="SLRP"/>
</dbReference>
<organism evidence="3 4">
    <name type="scientific">Anopheles culicifacies</name>
    <dbReference type="NCBI Taxonomy" id="139723"/>
    <lineage>
        <taxon>Eukaryota</taxon>
        <taxon>Metazoa</taxon>
        <taxon>Ecdysozoa</taxon>
        <taxon>Arthropoda</taxon>
        <taxon>Hexapoda</taxon>
        <taxon>Insecta</taxon>
        <taxon>Pterygota</taxon>
        <taxon>Neoptera</taxon>
        <taxon>Endopterygota</taxon>
        <taxon>Diptera</taxon>
        <taxon>Nematocera</taxon>
        <taxon>Culicoidea</taxon>
        <taxon>Culicidae</taxon>
        <taxon>Anophelinae</taxon>
        <taxon>Anopheles</taxon>
        <taxon>culicifacies species complex</taxon>
    </lineage>
</organism>
<dbReference type="VEuPathDB" id="VectorBase:ACUA029126"/>
<proteinExistence type="predicted"/>
<keyword evidence="1" id="KW-0433">Leucine-rich repeat</keyword>
<keyword evidence="4" id="KW-1185">Reference proteome</keyword>
<dbReference type="PANTHER" id="PTHR45712">
    <property type="entry name" value="AGAP008170-PA"/>
    <property type="match status" value="1"/>
</dbReference>
<dbReference type="InterPro" id="IPR032675">
    <property type="entry name" value="LRR_dom_sf"/>
</dbReference>
<evidence type="ECO:0000256" key="2">
    <source>
        <dbReference type="ARBA" id="ARBA00022737"/>
    </source>
</evidence>
<dbReference type="Pfam" id="PF13855">
    <property type="entry name" value="LRR_8"/>
    <property type="match status" value="2"/>
</dbReference>
<dbReference type="Proteomes" id="UP000075883">
    <property type="component" value="Unassembled WGS sequence"/>
</dbReference>
<dbReference type="Gene3D" id="3.80.10.10">
    <property type="entry name" value="Ribonuclease Inhibitor"/>
    <property type="match status" value="3"/>
</dbReference>
<dbReference type="SMART" id="SM00369">
    <property type="entry name" value="LRR_TYP"/>
    <property type="match status" value="5"/>
</dbReference>
<evidence type="ECO:0000256" key="1">
    <source>
        <dbReference type="ARBA" id="ARBA00022614"/>
    </source>
</evidence>
<evidence type="ECO:0008006" key="5">
    <source>
        <dbReference type="Google" id="ProtNLM"/>
    </source>
</evidence>
<protein>
    <recommendedName>
        <fullName evidence="5">Leucine rich immune protein (Coil-less)</fullName>
    </recommendedName>
</protein>
<keyword evidence="2" id="KW-0677">Repeat</keyword>
<dbReference type="InterPro" id="IPR001611">
    <property type="entry name" value="Leu-rich_rpt"/>
</dbReference>
<dbReference type="PANTHER" id="PTHR45712:SF22">
    <property type="entry name" value="INSULIN-LIKE GROWTH FACTOR-BINDING PROTEIN COMPLEX ACID LABILE SUBUNIT"/>
    <property type="match status" value="1"/>
</dbReference>
<reference evidence="4" key="1">
    <citation type="submission" date="2013-09" db="EMBL/GenBank/DDBJ databases">
        <title>The Genome Sequence of Anopheles culicifacies species A.</title>
        <authorList>
            <consortium name="The Broad Institute Genomics Platform"/>
            <person name="Neafsey D.E."/>
            <person name="Besansky N."/>
            <person name="Howell P."/>
            <person name="Walton C."/>
            <person name="Young S.K."/>
            <person name="Zeng Q."/>
            <person name="Gargeya S."/>
            <person name="Fitzgerald M."/>
            <person name="Haas B."/>
            <person name="Abouelleil A."/>
            <person name="Allen A.W."/>
            <person name="Alvarado L."/>
            <person name="Arachchi H.M."/>
            <person name="Berlin A.M."/>
            <person name="Chapman S.B."/>
            <person name="Gainer-Dewar J."/>
            <person name="Goldberg J."/>
            <person name="Griggs A."/>
            <person name="Gujja S."/>
            <person name="Hansen M."/>
            <person name="Howarth C."/>
            <person name="Imamovic A."/>
            <person name="Ireland A."/>
            <person name="Larimer J."/>
            <person name="McCowan C."/>
            <person name="Murphy C."/>
            <person name="Pearson M."/>
            <person name="Poon T.W."/>
            <person name="Priest M."/>
            <person name="Roberts A."/>
            <person name="Saif S."/>
            <person name="Shea T."/>
            <person name="Sisk P."/>
            <person name="Sykes S."/>
            <person name="Wortman J."/>
            <person name="Nusbaum C."/>
            <person name="Birren B."/>
        </authorList>
    </citation>
    <scope>NUCLEOTIDE SEQUENCE [LARGE SCALE GENOMIC DNA]</scope>
    <source>
        <strain evidence="4">A-37</strain>
    </source>
</reference>
<dbReference type="SUPFAM" id="SSF52058">
    <property type="entry name" value="L domain-like"/>
    <property type="match status" value="1"/>
</dbReference>
<reference evidence="3" key="2">
    <citation type="submission" date="2020-05" db="UniProtKB">
        <authorList>
            <consortium name="EnsemblMetazoa"/>
        </authorList>
    </citation>
    <scope>IDENTIFICATION</scope>
    <source>
        <strain evidence="3">A-37</strain>
    </source>
</reference>
<sequence length="360" mass="40805">MNPSTTSKLLDTFEHSRDDMQTTLVVKLSAVRSFVLEDGATYHSVEFENTYLSSIQFGVNCTVKNLRIKRSKLTHLPTSLHRLKDLNELSITHSHIQVINFNGISGLPGLQLLDLTKNKIHSVYCTPEKDFFPVLADMFLRENRLRNINVNLFNAMKVLEKIDLSHNPISVLSGSLVSSGLHFLDLSHNRLQSVDCCSWKLPNVYSLLLTDNRFNSLPRCIEQAFANVTQMDLSNNELYPSEMFVIGKLTKLYYLTLNNNKLTHLTLDERTIPKGLKYLGLGKNRLKHLAIPYIPNEETFIDVSLNCITSLDIDKVSPNLTKLVMAHNPLDCSFGTLFKELNAKKVCKESENKSCDLSET</sequence>
<dbReference type="InterPro" id="IPR003591">
    <property type="entry name" value="Leu-rich_rpt_typical-subtyp"/>
</dbReference>
<dbReference type="STRING" id="139723.A0A2C9GUL7"/>
<evidence type="ECO:0000313" key="3">
    <source>
        <dbReference type="EnsemblMetazoa" id="ACUA029126-PA"/>
    </source>
</evidence>
<dbReference type="GO" id="GO:0005615">
    <property type="term" value="C:extracellular space"/>
    <property type="evidence" value="ECO:0007669"/>
    <property type="project" value="TreeGrafter"/>
</dbReference>
<accession>A0A2C9GUL7</accession>
<dbReference type="EnsemblMetazoa" id="ACUA029126-RA">
    <property type="protein sequence ID" value="ACUA029126-PA"/>
    <property type="gene ID" value="ACUA029126"/>
</dbReference>
<dbReference type="EMBL" id="AXCM01003080">
    <property type="status" value="NOT_ANNOTATED_CDS"/>
    <property type="molecule type" value="Genomic_DNA"/>
</dbReference>